<dbReference type="OrthoDB" id="3270987at2759"/>
<keyword evidence="2" id="KW-1185">Reference proteome</keyword>
<gene>
    <name evidence="1" type="ORF">K435DRAFT_832764</name>
</gene>
<reference evidence="1 2" key="1">
    <citation type="journal article" date="2019" name="Nat. Ecol. Evol.">
        <title>Megaphylogeny resolves global patterns of mushroom evolution.</title>
        <authorList>
            <person name="Varga T."/>
            <person name="Krizsan K."/>
            <person name="Foldi C."/>
            <person name="Dima B."/>
            <person name="Sanchez-Garcia M."/>
            <person name="Sanchez-Ramirez S."/>
            <person name="Szollosi G.J."/>
            <person name="Szarkandi J.G."/>
            <person name="Papp V."/>
            <person name="Albert L."/>
            <person name="Andreopoulos W."/>
            <person name="Angelini C."/>
            <person name="Antonin V."/>
            <person name="Barry K.W."/>
            <person name="Bougher N.L."/>
            <person name="Buchanan P."/>
            <person name="Buyck B."/>
            <person name="Bense V."/>
            <person name="Catcheside P."/>
            <person name="Chovatia M."/>
            <person name="Cooper J."/>
            <person name="Damon W."/>
            <person name="Desjardin D."/>
            <person name="Finy P."/>
            <person name="Geml J."/>
            <person name="Haridas S."/>
            <person name="Hughes K."/>
            <person name="Justo A."/>
            <person name="Karasinski D."/>
            <person name="Kautmanova I."/>
            <person name="Kiss B."/>
            <person name="Kocsube S."/>
            <person name="Kotiranta H."/>
            <person name="LaButti K.M."/>
            <person name="Lechner B.E."/>
            <person name="Liimatainen K."/>
            <person name="Lipzen A."/>
            <person name="Lukacs Z."/>
            <person name="Mihaltcheva S."/>
            <person name="Morgado L.N."/>
            <person name="Niskanen T."/>
            <person name="Noordeloos M.E."/>
            <person name="Ohm R.A."/>
            <person name="Ortiz-Santana B."/>
            <person name="Ovrebo C."/>
            <person name="Racz N."/>
            <person name="Riley R."/>
            <person name="Savchenko A."/>
            <person name="Shiryaev A."/>
            <person name="Soop K."/>
            <person name="Spirin V."/>
            <person name="Szebenyi C."/>
            <person name="Tomsovsky M."/>
            <person name="Tulloss R.E."/>
            <person name="Uehling J."/>
            <person name="Grigoriev I.V."/>
            <person name="Vagvolgyi C."/>
            <person name="Papp T."/>
            <person name="Martin F.M."/>
            <person name="Miettinen O."/>
            <person name="Hibbett D.S."/>
            <person name="Nagy L.G."/>
        </authorList>
    </citation>
    <scope>NUCLEOTIDE SEQUENCE [LARGE SCALE GENOMIC DNA]</scope>
    <source>
        <strain evidence="1 2">CBS 962.96</strain>
    </source>
</reference>
<dbReference type="PANTHER" id="PTHR38926:SF5">
    <property type="entry name" value="F-BOX AND LEUCINE-RICH REPEAT PROTEIN 6"/>
    <property type="match status" value="1"/>
</dbReference>
<evidence type="ECO:0000313" key="2">
    <source>
        <dbReference type="Proteomes" id="UP000297245"/>
    </source>
</evidence>
<sequence>MCCPSCPHCGYRDPRSSSEGISRPYHFLPSSLLQSNAAPAYEEVVVLRQILEDARKDKLWLERRVASMEIALSTYRRNLQIVTRVVHEHELVSCATRSLPAEIILEIAFMTVDSGLIDVLDSTSRGPWYMAQVCKRWRDILTNSTDLWSRIDVKLFRPPKLRNAVPLLMSYIDRSGNQPLHIGFRSKRYSDWTETLFGILIAQSHRWKIIQIHKLFPQMINSLKRVKHKLNLLEELQLSSAESLPTGIDVFYDSPGLRRFSLDDFPNSTNLLVLPWSQLTSYSAYQDNIRDHLAVLQKTPNLTECSLVSHQNKDSRTSRTKTVLRNLQQLYLRDTAVSLLESIRAPRLEILRVESLNSANLGKGSFLGFISSTASLRTLSVSCPLPADELSKVITHKNLSTLENLTLDLEIPRGSTLLDVVLGVLEHKDDRHSYSLPRLEHLSLTIYSSAESKPNVLKLVEMVESRCRMLEQRPDRFQPAKLRSFRLEMNCSWDVTFERLKVLCDEGLDITLRLR</sequence>
<dbReference type="Proteomes" id="UP000297245">
    <property type="component" value="Unassembled WGS sequence"/>
</dbReference>
<proteinExistence type="predicted"/>
<dbReference type="Gene3D" id="1.20.1280.50">
    <property type="match status" value="1"/>
</dbReference>
<protein>
    <submittedName>
        <fullName evidence="1">Uncharacterized protein</fullName>
    </submittedName>
</protein>
<evidence type="ECO:0000313" key="1">
    <source>
        <dbReference type="EMBL" id="THV08213.1"/>
    </source>
</evidence>
<dbReference type="Gene3D" id="3.80.10.10">
    <property type="entry name" value="Ribonuclease Inhibitor"/>
    <property type="match status" value="1"/>
</dbReference>
<organism evidence="1 2">
    <name type="scientific">Dendrothele bispora (strain CBS 962.96)</name>
    <dbReference type="NCBI Taxonomy" id="1314807"/>
    <lineage>
        <taxon>Eukaryota</taxon>
        <taxon>Fungi</taxon>
        <taxon>Dikarya</taxon>
        <taxon>Basidiomycota</taxon>
        <taxon>Agaricomycotina</taxon>
        <taxon>Agaricomycetes</taxon>
        <taxon>Agaricomycetidae</taxon>
        <taxon>Agaricales</taxon>
        <taxon>Agaricales incertae sedis</taxon>
        <taxon>Dendrothele</taxon>
    </lineage>
</organism>
<dbReference type="PANTHER" id="PTHR38926">
    <property type="entry name" value="F-BOX DOMAIN CONTAINING PROTEIN, EXPRESSED"/>
    <property type="match status" value="1"/>
</dbReference>
<dbReference type="AlphaFoldDB" id="A0A4S8MXT0"/>
<dbReference type="InterPro" id="IPR032675">
    <property type="entry name" value="LRR_dom_sf"/>
</dbReference>
<name>A0A4S8MXT0_DENBC</name>
<dbReference type="EMBL" id="ML179035">
    <property type="protein sequence ID" value="THV08213.1"/>
    <property type="molecule type" value="Genomic_DNA"/>
</dbReference>
<accession>A0A4S8MXT0</accession>